<dbReference type="EMBL" id="FR824215">
    <property type="protein sequence ID" value="CCA22859.1"/>
    <property type="molecule type" value="Genomic_DNA"/>
</dbReference>
<gene>
    <name evidence="1" type="primary">AlNc14C170G7993</name>
    <name evidence="1" type="ORF">ALNC14_090020</name>
</gene>
<protein>
    <submittedName>
        <fullName evidence="1">AlNc14C170G7993 protein</fullName>
    </submittedName>
</protein>
<proteinExistence type="predicted"/>
<name>F0WNG8_9STRA</name>
<reference evidence="1" key="1">
    <citation type="journal article" date="2011" name="PLoS Biol.">
        <title>Gene gain and loss during evolution of obligate parasitism in the white rust pathogen of Arabidopsis thaliana.</title>
        <authorList>
            <person name="Kemen E."/>
            <person name="Gardiner A."/>
            <person name="Schultz-Larsen T."/>
            <person name="Kemen A.C."/>
            <person name="Balmuth A.L."/>
            <person name="Robert-Seilaniantz A."/>
            <person name="Bailey K."/>
            <person name="Holub E."/>
            <person name="Studholme D.J."/>
            <person name="Maclean D."/>
            <person name="Jones J.D."/>
        </authorList>
    </citation>
    <scope>NUCLEOTIDE SEQUENCE</scope>
</reference>
<organism evidence="1">
    <name type="scientific">Albugo laibachii Nc14</name>
    <dbReference type="NCBI Taxonomy" id="890382"/>
    <lineage>
        <taxon>Eukaryota</taxon>
        <taxon>Sar</taxon>
        <taxon>Stramenopiles</taxon>
        <taxon>Oomycota</taxon>
        <taxon>Peronosporomycetes</taxon>
        <taxon>Albuginales</taxon>
        <taxon>Albuginaceae</taxon>
        <taxon>Albugo</taxon>
    </lineage>
</organism>
<sequence length="87" mass="10001">MAEFEDKTANKPMHHLRARFVRHLTWHTRRLNGTDKAEITHQDLVDSLTMAIQHVAVFQRLEQAKILSKELGAQMRVLLGIGMLDAL</sequence>
<reference evidence="1" key="2">
    <citation type="submission" date="2011-02" db="EMBL/GenBank/DDBJ databases">
        <authorList>
            <person name="MacLean D."/>
        </authorList>
    </citation>
    <scope>NUCLEOTIDE SEQUENCE</scope>
</reference>
<accession>F0WNG8</accession>
<evidence type="ECO:0000313" key="1">
    <source>
        <dbReference type="EMBL" id="CCA22859.1"/>
    </source>
</evidence>
<dbReference type="HOGENOM" id="CLU_2488067_0_0_1"/>
<dbReference type="AlphaFoldDB" id="F0WNG8"/>